<sequence>MLASLGTGSLSAAQARKAILSGQVCGPLSFRGRLDLSGEKNFRLPEHLSGDTLDISGTQLSALPEHLQVRELIAKNLPLSEVPASLRVQFRLTLDGCARLQHLPQNLTVGSLSLQDCLSLETLPEGLNVCFLNVSRCEALANWPRQAEVSFGHLLARDCLSLRGLPSWLSQLAQLDLSGCRGVTALPPHLKISGWLDVAGSGLTALPAQRPALRWRGVRISERLAFEPETISGAEIMAEPNTEVRRVMMERVGYERFLDEVGARVLDRDTDAGGERVLVWVELPEDEPFVAVCVSCPSTGRRYTLRVPPTITRAQAASAWLAGFDEPSLYRPAVEA</sequence>
<evidence type="ECO:0000259" key="1">
    <source>
        <dbReference type="Pfam" id="PF20530"/>
    </source>
</evidence>
<accession>A0A3G8YGZ1</accession>
<evidence type="ECO:0000313" key="3">
    <source>
        <dbReference type="Proteomes" id="UP000276417"/>
    </source>
</evidence>
<dbReference type="RefSeq" id="WP_124874310.1">
    <property type="nucleotide sequence ID" value="NZ_CP034185.1"/>
</dbReference>
<dbReference type="Pfam" id="PF20530">
    <property type="entry name" value="DUF6745"/>
    <property type="match status" value="1"/>
</dbReference>
<dbReference type="SUPFAM" id="SSF52058">
    <property type="entry name" value="L domain-like"/>
    <property type="match status" value="1"/>
</dbReference>
<feature type="domain" description="DUF6745" evidence="1">
    <location>
        <begin position="194"/>
        <end position="333"/>
    </location>
</feature>
<protein>
    <recommendedName>
        <fullName evidence="1">DUF6745 domain-containing protein</fullName>
    </recommendedName>
</protein>
<dbReference type="InterPro" id="IPR046633">
    <property type="entry name" value="DUF6745"/>
</dbReference>
<dbReference type="EMBL" id="CP034185">
    <property type="protein sequence ID" value="AZI44558.1"/>
    <property type="molecule type" value="Genomic_DNA"/>
</dbReference>
<geneLocation type="plasmid" evidence="2 3">
    <name>unnamed1</name>
</geneLocation>
<keyword evidence="3" id="KW-1185">Reference proteome</keyword>
<reference evidence="2 3" key="1">
    <citation type="submission" date="2018-11" db="EMBL/GenBank/DDBJ databases">
        <title>Deinococcus shelandsis sp. nov., isolated from South Shetland Islands soil of Antarctica.</title>
        <authorList>
            <person name="Tian J."/>
        </authorList>
    </citation>
    <scope>NUCLEOTIDE SEQUENCE [LARGE SCALE GENOMIC DNA]</scope>
    <source>
        <strain evidence="2 3">S14-83T</strain>
        <plasmid evidence="2 3">unnamed1</plasmid>
    </source>
</reference>
<name>A0A3G8YGZ1_9DEIO</name>
<gene>
    <name evidence="2" type="ORF">EHF33_16745</name>
</gene>
<dbReference type="KEGG" id="dph:EHF33_16745"/>
<proteinExistence type="predicted"/>
<dbReference type="OrthoDB" id="871648at2"/>
<dbReference type="Proteomes" id="UP000276417">
    <property type="component" value="Plasmid unnamed1"/>
</dbReference>
<keyword evidence="2" id="KW-0614">Plasmid</keyword>
<dbReference type="InterPro" id="IPR032675">
    <property type="entry name" value="LRR_dom_sf"/>
</dbReference>
<dbReference type="Gene3D" id="3.80.10.10">
    <property type="entry name" value="Ribonuclease Inhibitor"/>
    <property type="match status" value="1"/>
</dbReference>
<evidence type="ECO:0000313" key="2">
    <source>
        <dbReference type="EMBL" id="AZI44558.1"/>
    </source>
</evidence>
<organism evidence="2 3">
    <name type="scientific">Deinococcus psychrotolerans</name>
    <dbReference type="NCBI Taxonomy" id="2489213"/>
    <lineage>
        <taxon>Bacteria</taxon>
        <taxon>Thermotogati</taxon>
        <taxon>Deinococcota</taxon>
        <taxon>Deinococci</taxon>
        <taxon>Deinococcales</taxon>
        <taxon>Deinococcaceae</taxon>
        <taxon>Deinococcus</taxon>
    </lineage>
</organism>
<dbReference type="AlphaFoldDB" id="A0A3G8YGZ1"/>